<dbReference type="Proteomes" id="UP000673394">
    <property type="component" value="Unassembled WGS sequence"/>
</dbReference>
<gene>
    <name evidence="1" type="ORF">I8J30_21970</name>
</gene>
<keyword evidence="2" id="KW-1185">Reference proteome</keyword>
<organism evidence="1 2">
    <name type="scientific">Paenibacillus lignilyticus</name>
    <dbReference type="NCBI Taxonomy" id="1172615"/>
    <lineage>
        <taxon>Bacteria</taxon>
        <taxon>Bacillati</taxon>
        <taxon>Bacillota</taxon>
        <taxon>Bacilli</taxon>
        <taxon>Bacillales</taxon>
        <taxon>Paenibacillaceae</taxon>
        <taxon>Paenibacillus</taxon>
    </lineage>
</organism>
<dbReference type="InterPro" id="IPR029058">
    <property type="entry name" value="AB_hydrolase_fold"/>
</dbReference>
<evidence type="ECO:0000313" key="2">
    <source>
        <dbReference type="Proteomes" id="UP000673394"/>
    </source>
</evidence>
<protein>
    <recommendedName>
        <fullName evidence="3">Thioesterase domain-containing protein</fullName>
    </recommendedName>
</protein>
<dbReference type="RefSeq" id="WP_210661751.1">
    <property type="nucleotide sequence ID" value="NZ_JAGKSP010000010.1"/>
</dbReference>
<dbReference type="EMBL" id="JAGKSP010000010">
    <property type="protein sequence ID" value="MBP3965383.1"/>
    <property type="molecule type" value="Genomic_DNA"/>
</dbReference>
<evidence type="ECO:0000313" key="1">
    <source>
        <dbReference type="EMBL" id="MBP3965383.1"/>
    </source>
</evidence>
<accession>A0ABS5CHL7</accession>
<reference evidence="1 2" key="1">
    <citation type="submission" date="2021-04" db="EMBL/GenBank/DDBJ databases">
        <title>Paenibacillus sp. DLE-14 whole genome sequence.</title>
        <authorList>
            <person name="Ham Y.J."/>
        </authorList>
    </citation>
    <scope>NUCLEOTIDE SEQUENCE [LARGE SCALE GENOMIC DNA]</scope>
    <source>
        <strain evidence="1 2">DLE-14</strain>
    </source>
</reference>
<proteinExistence type="predicted"/>
<comment type="caution">
    <text evidence="1">The sequence shown here is derived from an EMBL/GenBank/DDBJ whole genome shotgun (WGS) entry which is preliminary data.</text>
</comment>
<dbReference type="SUPFAM" id="SSF53474">
    <property type="entry name" value="alpha/beta-Hydrolases"/>
    <property type="match status" value="1"/>
</dbReference>
<dbReference type="Gene3D" id="3.40.50.1820">
    <property type="entry name" value="alpha/beta hydrolase"/>
    <property type="match status" value="1"/>
</dbReference>
<sequence length="246" mass="26616">MSNPPVAKGEISLYLLSGLATAPQFMESFRAALHAILTREGYEVGASQLLFPYGDWSRNVIPQLWEIGRDMRLSPRRASRSIGGRRVVADIQAGRLRRGQHGGRTILIGHSGGGVAAVQAAKLLLEQEGGAPSPVVMIGSPRCRIAEELRQSVLFVHATAESESASDRAVDTISRLGSFGGWARGQRGFLPVWQPGKHGPAGACGVPIIGKHADYFREHAPYTNRMGLSNQWLTLQAVWGWLSGMI</sequence>
<evidence type="ECO:0008006" key="3">
    <source>
        <dbReference type="Google" id="ProtNLM"/>
    </source>
</evidence>
<name>A0ABS5CHL7_9BACL</name>